<dbReference type="Proteomes" id="UP000306584">
    <property type="component" value="Unassembled WGS sequence"/>
</dbReference>
<dbReference type="Gene3D" id="4.10.240.10">
    <property type="entry name" value="Zn(2)-C6 fungal-type DNA-binding domain"/>
    <property type="match status" value="1"/>
</dbReference>
<dbReference type="InterPro" id="IPR001138">
    <property type="entry name" value="Zn2Cys6_DnaBD"/>
</dbReference>
<dbReference type="GO" id="GO:0003677">
    <property type="term" value="F:DNA binding"/>
    <property type="evidence" value="ECO:0007669"/>
    <property type="project" value="InterPro"/>
</dbReference>
<dbReference type="InterPro" id="IPR007219">
    <property type="entry name" value="XnlR_reg_dom"/>
</dbReference>
<keyword evidence="4" id="KW-0732">Signal</keyword>
<sequence>MGFRWHWLALAGNGWHWLGGSGSGPAEEGATDVRVVAPESQKHLTFQTKFNGDTLTAPTRPLSLLSISRHNRSTISTPLQPSYLAPMQQDRPRKLQRISQACDLCHRRSIRCRPSNEDQERCQNCYDFDVACTYERPSKRRKHPQAPAAPSQPSTRSSQSRTTLPSDSVPVPELQPNPTSTRNDFMGKANEFGPLPTLVASADPGELELSWKAFALSSETTIFELFDVYMEVVYPLYPFFHEATERAKLRNRDHLTDKGFFASIMAMCALSSARIRDGAIPSRMPEAARNPEASSEIFFAAAKSVFSADLDKLRGADYIRACTLLSLTSIQYGQSLDVQQYQGLAMTLIAMQRFYDEKYWPSGLDDSRKETYRRLYWGSYTLEVYTAVVWNCFIRTQEVHLNVRYPNEYDDGTMADTNIEAPPGQHRVSWLVGWNFTIDLYRVLEHVVNKARAKRFNHDDRRSVDSLVFGDAFSEKSVMATMLNMYYALPPQFKSTPPMTGDRTQDIYAFQAANIQATLQLLRMMLFSTEDGPSVERKCDVANEVLSVFQTIPTRYLRAISTPLIYQLGSIGGVLGSVFEQPLQQNMYERVRSSLVLMAELLETLESNLHRSAGASQGLLAQVEKIDQYMRSPRNVNHPQPVPQQTVIEPPQLPIENHMAMPAIQPVSGMNGGVVQLPTGLNLEWPWPLYQEAPYYMENNNGY</sequence>
<evidence type="ECO:0000259" key="5">
    <source>
        <dbReference type="PROSITE" id="PS50048"/>
    </source>
</evidence>
<dbReference type="SUPFAM" id="SSF57701">
    <property type="entry name" value="Zn2/Cys6 DNA-binding domain"/>
    <property type="match status" value="1"/>
</dbReference>
<feature type="signal peptide" evidence="4">
    <location>
        <begin position="1"/>
        <end position="22"/>
    </location>
</feature>
<feature type="domain" description="Zn(2)-C6 fungal-type" evidence="5">
    <location>
        <begin position="101"/>
        <end position="134"/>
    </location>
</feature>
<reference evidence="6 7" key="1">
    <citation type="submission" date="2018-10" db="EMBL/GenBank/DDBJ databases">
        <title>Fifty Aureobasidium pullulans genomes reveal a recombining polyextremotolerant generalist.</title>
        <authorList>
            <person name="Gostincar C."/>
            <person name="Turk M."/>
            <person name="Zajc J."/>
            <person name="Gunde-Cimerman N."/>
        </authorList>
    </citation>
    <scope>NUCLEOTIDE SEQUENCE [LARGE SCALE GENOMIC DNA]</scope>
    <source>
        <strain evidence="6 7">EXF-6604</strain>
    </source>
</reference>
<dbReference type="PANTHER" id="PTHR46910:SF18">
    <property type="entry name" value="ZN(II)2CYS6 TRANSCRIPTION FACTOR (EUROFUNG)"/>
    <property type="match status" value="1"/>
</dbReference>
<evidence type="ECO:0000313" key="6">
    <source>
        <dbReference type="EMBL" id="THY28972.1"/>
    </source>
</evidence>
<dbReference type="SMART" id="SM00066">
    <property type="entry name" value="GAL4"/>
    <property type="match status" value="1"/>
</dbReference>
<dbReference type="InterPro" id="IPR036864">
    <property type="entry name" value="Zn2-C6_fun-type_DNA-bd_sf"/>
</dbReference>
<dbReference type="PROSITE" id="PS50048">
    <property type="entry name" value="ZN2_CY6_FUNGAL_2"/>
    <property type="match status" value="1"/>
</dbReference>
<keyword evidence="2" id="KW-0539">Nucleus</keyword>
<dbReference type="CDD" id="cd12148">
    <property type="entry name" value="fungal_TF_MHR"/>
    <property type="match status" value="1"/>
</dbReference>
<dbReference type="InterPro" id="IPR050987">
    <property type="entry name" value="AtrR-like"/>
</dbReference>
<dbReference type="PANTHER" id="PTHR46910">
    <property type="entry name" value="TRANSCRIPTION FACTOR PDR1"/>
    <property type="match status" value="1"/>
</dbReference>
<evidence type="ECO:0000256" key="4">
    <source>
        <dbReference type="SAM" id="SignalP"/>
    </source>
</evidence>
<dbReference type="GO" id="GO:0006351">
    <property type="term" value="P:DNA-templated transcription"/>
    <property type="evidence" value="ECO:0007669"/>
    <property type="project" value="InterPro"/>
</dbReference>
<accession>A0A4S9LIX2</accession>
<dbReference type="EMBL" id="QZBD01000108">
    <property type="protein sequence ID" value="THY28972.1"/>
    <property type="molecule type" value="Genomic_DNA"/>
</dbReference>
<evidence type="ECO:0000256" key="3">
    <source>
        <dbReference type="SAM" id="MobiDB-lite"/>
    </source>
</evidence>
<feature type="region of interest" description="Disordered" evidence="3">
    <location>
        <begin position="137"/>
        <end position="183"/>
    </location>
</feature>
<feature type="chain" id="PRO_5020842047" description="Zn(2)-C6 fungal-type domain-containing protein" evidence="4">
    <location>
        <begin position="23"/>
        <end position="703"/>
    </location>
</feature>
<organism evidence="6 7">
    <name type="scientific">Aureobasidium pullulans</name>
    <name type="common">Black yeast</name>
    <name type="synonym">Pullularia pullulans</name>
    <dbReference type="NCBI Taxonomy" id="5580"/>
    <lineage>
        <taxon>Eukaryota</taxon>
        <taxon>Fungi</taxon>
        <taxon>Dikarya</taxon>
        <taxon>Ascomycota</taxon>
        <taxon>Pezizomycotina</taxon>
        <taxon>Dothideomycetes</taxon>
        <taxon>Dothideomycetidae</taxon>
        <taxon>Dothideales</taxon>
        <taxon>Saccotheciaceae</taxon>
        <taxon>Aureobasidium</taxon>
    </lineage>
</organism>
<feature type="compositionally biased region" description="Low complexity" evidence="3">
    <location>
        <begin position="145"/>
        <end position="166"/>
    </location>
</feature>
<keyword evidence="1" id="KW-0479">Metal-binding</keyword>
<comment type="caution">
    <text evidence="6">The sequence shown here is derived from an EMBL/GenBank/DDBJ whole genome shotgun (WGS) entry which is preliminary data.</text>
</comment>
<dbReference type="GO" id="GO:0008270">
    <property type="term" value="F:zinc ion binding"/>
    <property type="evidence" value="ECO:0007669"/>
    <property type="project" value="InterPro"/>
</dbReference>
<gene>
    <name evidence="6" type="ORF">D6D01_03697</name>
</gene>
<evidence type="ECO:0000256" key="2">
    <source>
        <dbReference type="ARBA" id="ARBA00023242"/>
    </source>
</evidence>
<evidence type="ECO:0000256" key="1">
    <source>
        <dbReference type="ARBA" id="ARBA00022723"/>
    </source>
</evidence>
<dbReference type="Pfam" id="PF04082">
    <property type="entry name" value="Fungal_trans"/>
    <property type="match status" value="1"/>
</dbReference>
<dbReference type="AlphaFoldDB" id="A0A4S9LIX2"/>
<dbReference type="CDD" id="cd00067">
    <property type="entry name" value="GAL4"/>
    <property type="match status" value="1"/>
</dbReference>
<dbReference type="GO" id="GO:0000981">
    <property type="term" value="F:DNA-binding transcription factor activity, RNA polymerase II-specific"/>
    <property type="evidence" value="ECO:0007669"/>
    <property type="project" value="InterPro"/>
</dbReference>
<name>A0A4S9LIX2_AURPU</name>
<protein>
    <recommendedName>
        <fullName evidence="5">Zn(2)-C6 fungal-type domain-containing protein</fullName>
    </recommendedName>
</protein>
<proteinExistence type="predicted"/>
<evidence type="ECO:0000313" key="7">
    <source>
        <dbReference type="Proteomes" id="UP000306584"/>
    </source>
</evidence>